<organism evidence="3 4">
    <name type="scientific">Rhododendron griersonianum</name>
    <dbReference type="NCBI Taxonomy" id="479676"/>
    <lineage>
        <taxon>Eukaryota</taxon>
        <taxon>Viridiplantae</taxon>
        <taxon>Streptophyta</taxon>
        <taxon>Embryophyta</taxon>
        <taxon>Tracheophyta</taxon>
        <taxon>Spermatophyta</taxon>
        <taxon>Magnoliopsida</taxon>
        <taxon>eudicotyledons</taxon>
        <taxon>Gunneridae</taxon>
        <taxon>Pentapetalae</taxon>
        <taxon>asterids</taxon>
        <taxon>Ericales</taxon>
        <taxon>Ericaceae</taxon>
        <taxon>Ericoideae</taxon>
        <taxon>Rhodoreae</taxon>
        <taxon>Rhododendron</taxon>
    </lineage>
</organism>
<name>A0AAV6K8Q1_9ERIC</name>
<feature type="compositionally biased region" description="Low complexity" evidence="1">
    <location>
        <begin position="170"/>
        <end position="193"/>
    </location>
</feature>
<dbReference type="InterPro" id="IPR013955">
    <property type="entry name" value="Rep_factor-A_C"/>
</dbReference>
<dbReference type="Proteomes" id="UP000823749">
    <property type="component" value="Chromosome 5"/>
</dbReference>
<proteinExistence type="predicted"/>
<dbReference type="Gene3D" id="2.40.50.140">
    <property type="entry name" value="Nucleic acid-binding proteins"/>
    <property type="match status" value="1"/>
</dbReference>
<feature type="region of interest" description="Disordered" evidence="1">
    <location>
        <begin position="150"/>
        <end position="193"/>
    </location>
</feature>
<sequence>MQTQYLNYLNVQGIAKVTDFAQSFYYLACSNCKIATNAYGDGDFWCNYCAKKVPALTMIKFNIQIADATGSIEAAIFSEVAAEAYGITSADAIDVRKTHSIHTKLLHKLGKPRKCIITLKAYMHNYAGCNQIKFNVHSMSAEDIAEPINRSEELLTLPPNTPNKKSKTNEPGSTSSTSAPTTEETPNSPSNNN</sequence>
<evidence type="ECO:0000259" key="2">
    <source>
        <dbReference type="Pfam" id="PF08646"/>
    </source>
</evidence>
<dbReference type="AlphaFoldDB" id="A0AAV6K8Q1"/>
<dbReference type="InterPro" id="IPR012340">
    <property type="entry name" value="NA-bd_OB-fold"/>
</dbReference>
<reference evidence="3" key="1">
    <citation type="submission" date="2020-08" db="EMBL/GenBank/DDBJ databases">
        <title>Plant Genome Project.</title>
        <authorList>
            <person name="Zhang R.-G."/>
        </authorList>
    </citation>
    <scope>NUCLEOTIDE SEQUENCE</scope>
    <source>
        <strain evidence="3">WSP0</strain>
        <tissue evidence="3">Leaf</tissue>
    </source>
</reference>
<dbReference type="Pfam" id="PF08646">
    <property type="entry name" value="Rep_fac-A_C"/>
    <property type="match status" value="1"/>
</dbReference>
<comment type="caution">
    <text evidence="3">The sequence shown here is derived from an EMBL/GenBank/DDBJ whole genome shotgun (WGS) entry which is preliminary data.</text>
</comment>
<dbReference type="EMBL" id="JACTNZ010000005">
    <property type="protein sequence ID" value="KAG5548857.1"/>
    <property type="molecule type" value="Genomic_DNA"/>
</dbReference>
<evidence type="ECO:0000313" key="4">
    <source>
        <dbReference type="Proteomes" id="UP000823749"/>
    </source>
</evidence>
<keyword evidence="4" id="KW-1185">Reference proteome</keyword>
<protein>
    <recommendedName>
        <fullName evidence="2">Replication factor A C-terminal domain-containing protein</fullName>
    </recommendedName>
</protein>
<gene>
    <name evidence="3" type="ORF">RHGRI_014273</name>
</gene>
<dbReference type="SUPFAM" id="SSF50249">
    <property type="entry name" value="Nucleic acid-binding proteins"/>
    <property type="match status" value="1"/>
</dbReference>
<evidence type="ECO:0000313" key="3">
    <source>
        <dbReference type="EMBL" id="KAG5548857.1"/>
    </source>
</evidence>
<evidence type="ECO:0000256" key="1">
    <source>
        <dbReference type="SAM" id="MobiDB-lite"/>
    </source>
</evidence>
<accession>A0AAV6K8Q1</accession>
<feature type="domain" description="Replication factor A C-terminal" evidence="2">
    <location>
        <begin position="10"/>
        <end position="146"/>
    </location>
</feature>